<dbReference type="GO" id="GO:0051123">
    <property type="term" value="P:RNA polymerase II preinitiation complex assembly"/>
    <property type="evidence" value="ECO:0007669"/>
    <property type="project" value="TreeGrafter"/>
</dbReference>
<dbReference type="Proteomes" id="UP001305414">
    <property type="component" value="Unassembled WGS sequence"/>
</dbReference>
<dbReference type="EMBL" id="JAWHQM010000016">
    <property type="protein sequence ID" value="KAK5630590.1"/>
    <property type="molecule type" value="Genomic_DNA"/>
</dbReference>
<dbReference type="GO" id="GO:0005669">
    <property type="term" value="C:transcription factor TFIID complex"/>
    <property type="evidence" value="ECO:0007669"/>
    <property type="project" value="TreeGrafter"/>
</dbReference>
<evidence type="ECO:0000256" key="2">
    <source>
        <dbReference type="ARBA" id="ARBA00007646"/>
    </source>
</evidence>
<dbReference type="SUPFAM" id="SSF47113">
    <property type="entry name" value="Histone-fold"/>
    <property type="match status" value="1"/>
</dbReference>
<dbReference type="InterPro" id="IPR051431">
    <property type="entry name" value="TFIID_subunit_9"/>
</dbReference>
<dbReference type="AlphaFoldDB" id="A0AAN7YYN5"/>
<dbReference type="PANTHER" id="PTHR48068">
    <property type="entry name" value="TAF9 RNA POLYMERASE II, TATA BOX-BINDING PROTEIN (TBP)-ASSOCIATED FACTOR"/>
    <property type="match status" value="1"/>
</dbReference>
<feature type="region of interest" description="Disordered" evidence="6">
    <location>
        <begin position="120"/>
        <end position="139"/>
    </location>
</feature>
<sequence>MATTAQTNGIPPSSSGSQTQPASQPTQNTIASGSTTVPNTQQTTTTTGGPAQPAPSSPTTATQEPRPRDARTIELLLTAQGVTSFDNRVPLLLLDFAYRHTSSILNDALHLSGDPYTTHAGAKPSGSSGAVPTAPPGSDATVSTNAINIAIASRQAYQFRGGSGGGGVGGGVGGGGASKEWLQELARERNKVALPRILAYEWGVRLPNERFVLSGQSWGLRDQWVLKAGRIVARTRLTMTATDQTRWRAWKIRTGTRRKQARKMAVVGWMSSLEMTWLMKTWKAWSDALAALQYPHLLQSAYQVVVGCIMVLD</sequence>
<evidence type="ECO:0000256" key="1">
    <source>
        <dbReference type="ARBA" id="ARBA00004123"/>
    </source>
</evidence>
<protein>
    <submittedName>
        <fullName evidence="7">Uncharacterized protein</fullName>
    </submittedName>
</protein>
<dbReference type="InterPro" id="IPR009072">
    <property type="entry name" value="Histone-fold"/>
</dbReference>
<dbReference type="CDD" id="cd07979">
    <property type="entry name" value="HFD_TAF9"/>
    <property type="match status" value="1"/>
</dbReference>
<dbReference type="Gene3D" id="1.10.20.10">
    <property type="entry name" value="Histone, subunit A"/>
    <property type="match status" value="1"/>
</dbReference>
<evidence type="ECO:0000256" key="6">
    <source>
        <dbReference type="SAM" id="MobiDB-lite"/>
    </source>
</evidence>
<keyword evidence="8" id="KW-1185">Reference proteome</keyword>
<accession>A0AAN7YYN5</accession>
<evidence type="ECO:0000256" key="4">
    <source>
        <dbReference type="ARBA" id="ARBA00023163"/>
    </source>
</evidence>
<evidence type="ECO:0000256" key="5">
    <source>
        <dbReference type="ARBA" id="ARBA00023242"/>
    </source>
</evidence>
<keyword evidence="5" id="KW-0539">Nucleus</keyword>
<evidence type="ECO:0000313" key="8">
    <source>
        <dbReference type="Proteomes" id="UP001305414"/>
    </source>
</evidence>
<comment type="similarity">
    <text evidence="2">Belongs to the TAF9 family.</text>
</comment>
<dbReference type="GO" id="GO:0000124">
    <property type="term" value="C:SAGA complex"/>
    <property type="evidence" value="ECO:0007669"/>
    <property type="project" value="TreeGrafter"/>
</dbReference>
<evidence type="ECO:0000256" key="3">
    <source>
        <dbReference type="ARBA" id="ARBA00023015"/>
    </source>
</evidence>
<dbReference type="GO" id="GO:0003713">
    <property type="term" value="F:transcription coactivator activity"/>
    <property type="evidence" value="ECO:0007669"/>
    <property type="project" value="TreeGrafter"/>
</dbReference>
<dbReference type="GO" id="GO:0016251">
    <property type="term" value="F:RNA polymerase II general transcription initiation factor activity"/>
    <property type="evidence" value="ECO:0007669"/>
    <property type="project" value="TreeGrafter"/>
</dbReference>
<comment type="caution">
    <text evidence="7">The sequence shown here is derived from an EMBL/GenBank/DDBJ whole genome shotgun (WGS) entry which is preliminary data.</text>
</comment>
<dbReference type="Pfam" id="PF02291">
    <property type="entry name" value="TFIID-31kDa"/>
    <property type="match status" value="1"/>
</dbReference>
<dbReference type="InterPro" id="IPR003162">
    <property type="entry name" value="TFIID-31"/>
</dbReference>
<dbReference type="GO" id="GO:0046982">
    <property type="term" value="F:protein heterodimerization activity"/>
    <property type="evidence" value="ECO:0007669"/>
    <property type="project" value="InterPro"/>
</dbReference>
<evidence type="ECO:0000313" key="7">
    <source>
        <dbReference type="EMBL" id="KAK5630590.1"/>
    </source>
</evidence>
<keyword evidence="4" id="KW-0804">Transcription</keyword>
<dbReference type="PANTHER" id="PTHR48068:SF4">
    <property type="entry name" value="TATA-BOX BINDING PROTEIN ASSOCIATED FACTOR 9"/>
    <property type="match status" value="1"/>
</dbReference>
<gene>
    <name evidence="7" type="ORF">RRF57_006305</name>
</gene>
<comment type="subcellular location">
    <subcellularLocation>
        <location evidence="1">Nucleus</location>
    </subcellularLocation>
</comment>
<reference evidence="7 8" key="1">
    <citation type="submission" date="2023-10" db="EMBL/GenBank/DDBJ databases">
        <title>Draft genome sequence of Xylaria bambusicola isolate GMP-LS, the root and basal stem rot pathogen of sugarcane in Indonesia.</title>
        <authorList>
            <person name="Selvaraj P."/>
            <person name="Muralishankar V."/>
            <person name="Muruganantham S."/>
            <person name="Sp S."/>
            <person name="Haryani S."/>
            <person name="Lau K.J.X."/>
            <person name="Naqvi N.I."/>
        </authorList>
    </citation>
    <scope>NUCLEOTIDE SEQUENCE [LARGE SCALE GENOMIC DNA]</scope>
    <source>
        <strain evidence="7">GMP-LS</strain>
    </source>
</reference>
<keyword evidence="3" id="KW-0805">Transcription regulation</keyword>
<dbReference type="FunFam" id="1.10.20.10:FF:000069">
    <property type="entry name" value="Transcription initiation factor TFIID subunit"/>
    <property type="match status" value="1"/>
</dbReference>
<feature type="region of interest" description="Disordered" evidence="6">
    <location>
        <begin position="1"/>
        <end position="67"/>
    </location>
</feature>
<proteinExistence type="inferred from homology"/>
<feature type="compositionally biased region" description="Low complexity" evidence="6">
    <location>
        <begin position="33"/>
        <end position="51"/>
    </location>
</feature>
<feature type="compositionally biased region" description="Polar residues" evidence="6">
    <location>
        <begin position="1"/>
        <end position="32"/>
    </location>
</feature>
<organism evidence="7 8">
    <name type="scientific">Xylaria bambusicola</name>
    <dbReference type="NCBI Taxonomy" id="326684"/>
    <lineage>
        <taxon>Eukaryota</taxon>
        <taxon>Fungi</taxon>
        <taxon>Dikarya</taxon>
        <taxon>Ascomycota</taxon>
        <taxon>Pezizomycotina</taxon>
        <taxon>Sordariomycetes</taxon>
        <taxon>Xylariomycetidae</taxon>
        <taxon>Xylariales</taxon>
        <taxon>Xylariaceae</taxon>
        <taxon>Xylaria</taxon>
    </lineage>
</organism>
<name>A0AAN7YYN5_9PEZI</name>